<evidence type="ECO:0000259" key="3">
    <source>
        <dbReference type="PROSITE" id="PS50853"/>
    </source>
</evidence>
<accession>A0ABT1YCF6</accession>
<dbReference type="PANTHER" id="PTHR13817">
    <property type="entry name" value="TITIN"/>
    <property type="match status" value="1"/>
</dbReference>
<dbReference type="InterPro" id="IPR036116">
    <property type="entry name" value="FN3_sf"/>
</dbReference>
<keyword evidence="5" id="KW-1185">Reference proteome</keyword>
<dbReference type="SMART" id="SM00060">
    <property type="entry name" value="FN3"/>
    <property type="match status" value="2"/>
</dbReference>
<dbReference type="Gene3D" id="2.60.40.10">
    <property type="entry name" value="Immunoglobulins"/>
    <property type="match status" value="2"/>
</dbReference>
<dbReference type="CDD" id="cd00063">
    <property type="entry name" value="FN3"/>
    <property type="match status" value="2"/>
</dbReference>
<dbReference type="SUPFAM" id="SSF49265">
    <property type="entry name" value="Fibronectin type III"/>
    <property type="match status" value="1"/>
</dbReference>
<sequence length="424" mass="45208">MKKRISIFLSTLIIILMLPVSSVFAATDYSGGLLDGKALVRSDGFQITTLTDNNEETSFVMGAQLSPDGSGVFTYTFESTADITGYRLKAPVSPIAEFWFYGSDGNQKKYIYPMIYNGSFVSLNIMGVKSIKYRSGSSGAYTVSEFNLYGTPAQPEPPIVPLGLTTSGGNAQVVLSWNAVTGATGYNVKRSTTAGGPYTSIAYGVIGSSYNDSTVTNGITYYYVVTAVNAGGESANSAQVLATPQAPMTPIPIAPVLMGQAGDTQNILSWTESPAVTGYIVKRSKTAGGPYTAVTSIVYASPYIDTSVVNGTIYYYVVTAVNAAGESGNSNEASATPRGTITPPSSNKALLVITLVSGLEKEYDLPMSEVNNFITWYNSRAAGTGSEVFTINKSFNKANFLSRKDYISFNKIQTFIINEYQATN</sequence>
<dbReference type="PANTHER" id="PTHR13817:SF73">
    <property type="entry name" value="FIBRONECTIN TYPE-III DOMAIN-CONTAINING PROTEIN"/>
    <property type="match status" value="1"/>
</dbReference>
<comment type="caution">
    <text evidence="4">The sequence shown here is derived from an EMBL/GenBank/DDBJ whole genome shotgun (WGS) entry which is preliminary data.</text>
</comment>
<feature type="domain" description="Fibronectin type-III" evidence="3">
    <location>
        <begin position="252"/>
        <end position="345"/>
    </location>
</feature>
<dbReference type="RefSeq" id="WP_258212463.1">
    <property type="nucleotide sequence ID" value="NZ_JANQBD010000003.1"/>
</dbReference>
<dbReference type="Proteomes" id="UP001300012">
    <property type="component" value="Unassembled WGS sequence"/>
</dbReference>
<evidence type="ECO:0000256" key="1">
    <source>
        <dbReference type="ARBA" id="ARBA00022737"/>
    </source>
</evidence>
<feature type="signal peptide" evidence="2">
    <location>
        <begin position="1"/>
        <end position="25"/>
    </location>
</feature>
<name>A0ABT1YCF6_9BACL</name>
<evidence type="ECO:0000313" key="4">
    <source>
        <dbReference type="EMBL" id="MCR8630866.1"/>
    </source>
</evidence>
<protein>
    <recommendedName>
        <fullName evidence="3">Fibronectin type-III domain-containing protein</fullName>
    </recommendedName>
</protein>
<reference evidence="4 5" key="1">
    <citation type="submission" date="2022-08" db="EMBL/GenBank/DDBJ databases">
        <title>Paenibacillus endoradicis sp. nov., Paenibacillus radicibacter sp. nov and Paenibacillus pararadicis sp. nov., three cold-adapted plant growth-promoting bacteria isolated from root of Larix gmelinii in Great Khingan.</title>
        <authorList>
            <person name="Xue H."/>
        </authorList>
    </citation>
    <scope>NUCLEOTIDE SEQUENCE [LARGE SCALE GENOMIC DNA]</scope>
    <source>
        <strain evidence="4 5">N5-1-1-5</strain>
    </source>
</reference>
<feature type="domain" description="Fibronectin type-III" evidence="3">
    <location>
        <begin position="158"/>
        <end position="247"/>
    </location>
</feature>
<keyword evidence="2" id="KW-0732">Signal</keyword>
<dbReference type="EMBL" id="JANQBD010000003">
    <property type="protein sequence ID" value="MCR8630866.1"/>
    <property type="molecule type" value="Genomic_DNA"/>
</dbReference>
<organism evidence="4 5">
    <name type="scientific">Paenibacillus radicis</name>
    <name type="common">ex Xue et al. 2023</name>
    <dbReference type="NCBI Taxonomy" id="2972489"/>
    <lineage>
        <taxon>Bacteria</taxon>
        <taxon>Bacillati</taxon>
        <taxon>Bacillota</taxon>
        <taxon>Bacilli</taxon>
        <taxon>Bacillales</taxon>
        <taxon>Paenibacillaceae</taxon>
        <taxon>Paenibacillus</taxon>
    </lineage>
</organism>
<evidence type="ECO:0000313" key="5">
    <source>
        <dbReference type="Proteomes" id="UP001300012"/>
    </source>
</evidence>
<keyword evidence="1" id="KW-0677">Repeat</keyword>
<feature type="chain" id="PRO_5045248744" description="Fibronectin type-III domain-containing protein" evidence="2">
    <location>
        <begin position="26"/>
        <end position="424"/>
    </location>
</feature>
<dbReference type="InterPro" id="IPR050964">
    <property type="entry name" value="Striated_Muscle_Regulatory"/>
</dbReference>
<dbReference type="InterPro" id="IPR013783">
    <property type="entry name" value="Ig-like_fold"/>
</dbReference>
<evidence type="ECO:0000256" key="2">
    <source>
        <dbReference type="SAM" id="SignalP"/>
    </source>
</evidence>
<dbReference type="InterPro" id="IPR003961">
    <property type="entry name" value="FN3_dom"/>
</dbReference>
<gene>
    <name evidence="4" type="ORF">NV381_06575</name>
</gene>
<dbReference type="PROSITE" id="PS50853">
    <property type="entry name" value="FN3"/>
    <property type="match status" value="2"/>
</dbReference>
<proteinExistence type="predicted"/>